<dbReference type="OrthoDB" id="3598281at2759"/>
<dbReference type="HOGENOM" id="CLU_2183683_0_0_1"/>
<dbReference type="STRING" id="1182543.W9WSI7"/>
<organism evidence="1 2">
    <name type="scientific">Cladophialophora psammophila CBS 110553</name>
    <dbReference type="NCBI Taxonomy" id="1182543"/>
    <lineage>
        <taxon>Eukaryota</taxon>
        <taxon>Fungi</taxon>
        <taxon>Dikarya</taxon>
        <taxon>Ascomycota</taxon>
        <taxon>Pezizomycotina</taxon>
        <taxon>Eurotiomycetes</taxon>
        <taxon>Chaetothyriomycetidae</taxon>
        <taxon>Chaetothyriales</taxon>
        <taxon>Herpotrichiellaceae</taxon>
        <taxon>Cladophialophora</taxon>
    </lineage>
</organism>
<evidence type="ECO:0000313" key="1">
    <source>
        <dbReference type="EMBL" id="EXJ71172.1"/>
    </source>
</evidence>
<comment type="caution">
    <text evidence="1">The sequence shown here is derived from an EMBL/GenBank/DDBJ whole genome shotgun (WGS) entry which is preliminary data.</text>
</comment>
<protein>
    <submittedName>
        <fullName evidence="1">Uncharacterized protein</fullName>
    </submittedName>
</protein>
<sequence>MTRKRHEVLPAQVSREEFVDDFRRFLSEVFQDVIDEVSGRLNAALEQKIEAIKSDLKTVRPSKGNERLVKADPEYGEQSEAVLLKVTQQLEEVDELAANTREMARQRYT</sequence>
<gene>
    <name evidence="1" type="ORF">A1O5_06166</name>
</gene>
<dbReference type="EMBL" id="AMGX01000008">
    <property type="protein sequence ID" value="EXJ71172.1"/>
    <property type="molecule type" value="Genomic_DNA"/>
</dbReference>
<dbReference type="Proteomes" id="UP000019471">
    <property type="component" value="Unassembled WGS sequence"/>
</dbReference>
<keyword evidence="2" id="KW-1185">Reference proteome</keyword>
<reference evidence="1 2" key="1">
    <citation type="submission" date="2013-03" db="EMBL/GenBank/DDBJ databases">
        <title>The Genome Sequence of Cladophialophora psammophila CBS 110553.</title>
        <authorList>
            <consortium name="The Broad Institute Genomics Platform"/>
            <person name="Cuomo C."/>
            <person name="de Hoog S."/>
            <person name="Gorbushina A."/>
            <person name="Walker B."/>
            <person name="Young S.K."/>
            <person name="Zeng Q."/>
            <person name="Gargeya S."/>
            <person name="Fitzgerald M."/>
            <person name="Haas B."/>
            <person name="Abouelleil A."/>
            <person name="Allen A.W."/>
            <person name="Alvarado L."/>
            <person name="Arachchi H.M."/>
            <person name="Berlin A.M."/>
            <person name="Chapman S.B."/>
            <person name="Gainer-Dewar J."/>
            <person name="Goldberg J."/>
            <person name="Griggs A."/>
            <person name="Gujja S."/>
            <person name="Hansen M."/>
            <person name="Howarth C."/>
            <person name="Imamovic A."/>
            <person name="Ireland A."/>
            <person name="Larimer J."/>
            <person name="McCowan C."/>
            <person name="Murphy C."/>
            <person name="Pearson M."/>
            <person name="Poon T.W."/>
            <person name="Priest M."/>
            <person name="Roberts A."/>
            <person name="Saif S."/>
            <person name="Shea T."/>
            <person name="Sisk P."/>
            <person name="Sykes S."/>
            <person name="Wortman J."/>
            <person name="Nusbaum C."/>
            <person name="Birren B."/>
        </authorList>
    </citation>
    <scope>NUCLEOTIDE SEQUENCE [LARGE SCALE GENOMIC DNA]</scope>
    <source>
        <strain evidence="1 2">CBS 110553</strain>
    </source>
</reference>
<dbReference type="GeneID" id="19190878"/>
<evidence type="ECO:0000313" key="2">
    <source>
        <dbReference type="Proteomes" id="UP000019471"/>
    </source>
</evidence>
<name>W9WSI7_9EURO</name>
<dbReference type="RefSeq" id="XP_007744951.1">
    <property type="nucleotide sequence ID" value="XM_007746761.1"/>
</dbReference>
<accession>W9WSI7</accession>
<proteinExistence type="predicted"/>
<dbReference type="AlphaFoldDB" id="W9WSI7"/>